<feature type="domain" description="AMP-dependent synthetase/ligase" evidence="1">
    <location>
        <begin position="24"/>
        <end position="368"/>
    </location>
</feature>
<dbReference type="Gene3D" id="3.40.50.12780">
    <property type="entry name" value="N-terminal domain of ligase-like"/>
    <property type="match status" value="1"/>
</dbReference>
<dbReference type="Gene3D" id="3.30.300.30">
    <property type="match status" value="1"/>
</dbReference>
<dbReference type="InterPro" id="IPR025110">
    <property type="entry name" value="AMP-bd_C"/>
</dbReference>
<dbReference type="Pfam" id="PF00501">
    <property type="entry name" value="AMP-binding"/>
    <property type="match status" value="1"/>
</dbReference>
<organism evidence="3 4">
    <name type="scientific">Breoghania corrubedonensis</name>
    <dbReference type="NCBI Taxonomy" id="665038"/>
    <lineage>
        <taxon>Bacteria</taxon>
        <taxon>Pseudomonadati</taxon>
        <taxon>Pseudomonadota</taxon>
        <taxon>Alphaproteobacteria</taxon>
        <taxon>Hyphomicrobiales</taxon>
        <taxon>Stappiaceae</taxon>
        <taxon>Breoghania</taxon>
    </lineage>
</organism>
<evidence type="ECO:0000313" key="3">
    <source>
        <dbReference type="EMBL" id="PTW56615.1"/>
    </source>
</evidence>
<name>A0A2T5UYN6_9HYPH</name>
<reference evidence="3 4" key="1">
    <citation type="submission" date="2018-04" db="EMBL/GenBank/DDBJ databases">
        <title>Genomic Encyclopedia of Archaeal and Bacterial Type Strains, Phase II (KMG-II): from individual species to whole genera.</title>
        <authorList>
            <person name="Goeker M."/>
        </authorList>
    </citation>
    <scope>NUCLEOTIDE SEQUENCE [LARGE SCALE GENOMIC DNA]</scope>
    <source>
        <strain evidence="3 4">DSM 23382</strain>
    </source>
</reference>
<dbReference type="GO" id="GO:0016878">
    <property type="term" value="F:acid-thiol ligase activity"/>
    <property type="evidence" value="ECO:0007669"/>
    <property type="project" value="UniProtKB-ARBA"/>
</dbReference>
<dbReference type="EMBL" id="QAYG01000011">
    <property type="protein sequence ID" value="PTW56615.1"/>
    <property type="molecule type" value="Genomic_DNA"/>
</dbReference>
<evidence type="ECO:0000259" key="1">
    <source>
        <dbReference type="Pfam" id="PF00501"/>
    </source>
</evidence>
<dbReference type="PROSITE" id="PS00455">
    <property type="entry name" value="AMP_BINDING"/>
    <property type="match status" value="1"/>
</dbReference>
<gene>
    <name evidence="3" type="ORF">C8N35_11178</name>
</gene>
<dbReference type="InterPro" id="IPR050237">
    <property type="entry name" value="ATP-dep_AMP-bd_enzyme"/>
</dbReference>
<feature type="domain" description="AMP-binding enzyme C-terminal" evidence="2">
    <location>
        <begin position="428"/>
        <end position="503"/>
    </location>
</feature>
<keyword evidence="3" id="KW-0436">Ligase</keyword>
<accession>A0A2T5UYN6</accession>
<dbReference type="InterPro" id="IPR020845">
    <property type="entry name" value="AMP-binding_CS"/>
</dbReference>
<dbReference type="NCBIfam" id="NF004808">
    <property type="entry name" value="PRK06155.1"/>
    <property type="match status" value="1"/>
</dbReference>
<dbReference type="AlphaFoldDB" id="A0A2T5UYN6"/>
<dbReference type="InterPro" id="IPR042099">
    <property type="entry name" value="ANL_N_sf"/>
</dbReference>
<dbReference type="SUPFAM" id="SSF56801">
    <property type="entry name" value="Acetyl-CoA synthetase-like"/>
    <property type="match status" value="1"/>
</dbReference>
<protein>
    <submittedName>
        <fullName evidence="3">Crotonobetaine/carnitine-CoA ligase</fullName>
    </submittedName>
</protein>
<evidence type="ECO:0000313" key="4">
    <source>
        <dbReference type="Proteomes" id="UP000244081"/>
    </source>
</evidence>
<dbReference type="PANTHER" id="PTHR43767:SF1">
    <property type="entry name" value="NONRIBOSOMAL PEPTIDE SYNTHASE PES1 (EUROFUNG)-RELATED"/>
    <property type="match status" value="1"/>
</dbReference>
<comment type="caution">
    <text evidence="3">The sequence shown here is derived from an EMBL/GenBank/DDBJ whole genome shotgun (WGS) entry which is preliminary data.</text>
</comment>
<dbReference type="Pfam" id="PF13193">
    <property type="entry name" value="AMP-binding_C"/>
    <property type="match status" value="1"/>
</dbReference>
<evidence type="ECO:0000259" key="2">
    <source>
        <dbReference type="Pfam" id="PF13193"/>
    </source>
</evidence>
<dbReference type="InterPro" id="IPR045851">
    <property type="entry name" value="AMP-bd_C_sf"/>
</dbReference>
<dbReference type="PANTHER" id="PTHR43767">
    <property type="entry name" value="LONG-CHAIN-FATTY-ACID--COA LIGASE"/>
    <property type="match status" value="1"/>
</dbReference>
<dbReference type="InterPro" id="IPR000873">
    <property type="entry name" value="AMP-dep_synth/lig_dom"/>
</dbReference>
<proteinExistence type="predicted"/>
<dbReference type="Proteomes" id="UP000244081">
    <property type="component" value="Unassembled WGS sequence"/>
</dbReference>
<keyword evidence="4" id="KW-1185">Reference proteome</keyword>
<dbReference type="RefSeq" id="WP_245926892.1">
    <property type="nucleotide sequence ID" value="NZ_QAYG01000011.1"/>
</dbReference>
<sequence length="529" mass="57425">MPPFDFTAAFAPADRTLPRLMSLQAARFGAREFVAFDETSWTYAEALDVAARWAGTLRAAGVTPGDRVAILSSNRPEMLALVFGCAWAGVIAVPINVASRGVQLQHILSNSGARLLAIESDLLPALETLDFATLAVDRLWIIGGGAPTRIAFAEPLPAPGEAIEPAPSRPGDTAAIVYTSGTTGPSKGVCCPHANLVWWGANTVDLLGLRDGERLYTTLPLFHVNAFNTVYQALITGSTVLIGKRFSVSGLWPAVHANGATATYLLGAMVPMLLSKPETPLDRAHKVRIALGPGVPAQFHETFRERFGFGLVEGYGSTETNFVIGARLGEATAGTMGRIRPGFSARVVDSEDNEVAAGEAGELILRADEPFAFSTGYFGMADKTVEAWRNLWFHTGDRVIRDADGSFRFVDRLKDAIRRRGENISSFEVEQVVQSHPAVEAVAVFPVKSDLAEDEVMAAIALRPGEVLAEADLIEFCRPRLPYFAVPRYLEFVKTLPMTENGKLQKFKLRERGVTERTWDREAHGISVR</sequence>